<evidence type="ECO:0000256" key="2">
    <source>
        <dbReference type="ARBA" id="ARBA00022977"/>
    </source>
</evidence>
<dbReference type="InterPro" id="IPR022998">
    <property type="entry name" value="ThiamineP_synth_TenI"/>
</dbReference>
<proteinExistence type="predicted"/>
<dbReference type="PANTHER" id="PTHR20857:SF15">
    <property type="entry name" value="THIAMINE-PHOSPHATE SYNTHASE"/>
    <property type="match status" value="1"/>
</dbReference>
<gene>
    <name evidence="4" type="ORF">NMK71_07830</name>
</gene>
<evidence type="ECO:0000256" key="1">
    <source>
        <dbReference type="ARBA" id="ARBA00004948"/>
    </source>
</evidence>
<keyword evidence="5" id="KW-1185">Reference proteome</keyword>
<keyword evidence="2" id="KW-0784">Thiamine biosynthesis</keyword>
<sequence length="195" mass="22711">MLILISPEKDLKNEISILNQLFEAGLECFHLRKPTYSKEEMMAYIKQIDAKFHDRIVLHSFHELVNKFNVRGIHFSESLRVQYIDHPSQYFMDLNMFGKTISSSFHEIKDIENCYFEFDYHFLSPVFNSISKENYPGRHFDVNKVDKDIIALGGMTSENINQIKDLGFKGAAVLGSLWNAENPVEYFKILITNFG</sequence>
<dbReference type="AlphaFoldDB" id="A0A9X4RXF8"/>
<dbReference type="CDD" id="cd00564">
    <property type="entry name" value="TMP_TenI"/>
    <property type="match status" value="1"/>
</dbReference>
<dbReference type="RefSeq" id="WP_304420743.1">
    <property type="nucleotide sequence ID" value="NZ_JANCMU010000004.1"/>
</dbReference>
<reference evidence="4" key="1">
    <citation type="submission" date="2022-07" db="EMBL/GenBank/DDBJ databases">
        <title>Description and genome-wide analysis of Profundicola chukchiensis gen. nov., sp. nov., marine bacteria isolated from bottom sediments of the Chukchi Sea.</title>
        <authorList>
            <person name="Romanenko L."/>
            <person name="Otstavnykh N."/>
            <person name="Kurilenko V."/>
            <person name="Eremeev V."/>
            <person name="Velansky P."/>
            <person name="Mikhailov V."/>
            <person name="Isaeva M."/>
        </authorList>
    </citation>
    <scope>NUCLEOTIDE SEQUENCE</scope>
    <source>
        <strain evidence="4">KMM 9713</strain>
    </source>
</reference>
<dbReference type="GO" id="GO:0004789">
    <property type="term" value="F:thiamine-phosphate diphosphorylase activity"/>
    <property type="evidence" value="ECO:0007669"/>
    <property type="project" value="TreeGrafter"/>
</dbReference>
<dbReference type="InterPro" id="IPR036206">
    <property type="entry name" value="ThiamineP_synth_sf"/>
</dbReference>
<dbReference type="SUPFAM" id="SSF51391">
    <property type="entry name" value="Thiamin phosphate synthase"/>
    <property type="match status" value="1"/>
</dbReference>
<name>A0A9X4RXF8_9FLAO</name>
<dbReference type="PANTHER" id="PTHR20857">
    <property type="entry name" value="THIAMINE-PHOSPHATE PYROPHOSPHORYLASE"/>
    <property type="match status" value="1"/>
</dbReference>
<dbReference type="Pfam" id="PF02581">
    <property type="entry name" value="TMP-TENI"/>
    <property type="match status" value="1"/>
</dbReference>
<dbReference type="GO" id="GO:0005737">
    <property type="term" value="C:cytoplasm"/>
    <property type="evidence" value="ECO:0007669"/>
    <property type="project" value="TreeGrafter"/>
</dbReference>
<comment type="pathway">
    <text evidence="1">Cofactor biosynthesis; thiamine diphosphate biosynthesis.</text>
</comment>
<evidence type="ECO:0000259" key="3">
    <source>
        <dbReference type="Pfam" id="PF02581"/>
    </source>
</evidence>
<accession>A0A9X4RXF8</accession>
<dbReference type="GO" id="GO:0009228">
    <property type="term" value="P:thiamine biosynthetic process"/>
    <property type="evidence" value="ECO:0007669"/>
    <property type="project" value="UniProtKB-KW"/>
</dbReference>
<evidence type="ECO:0000313" key="5">
    <source>
        <dbReference type="Proteomes" id="UP001152599"/>
    </source>
</evidence>
<evidence type="ECO:0000313" key="4">
    <source>
        <dbReference type="EMBL" id="MDG4946319.1"/>
    </source>
</evidence>
<comment type="caution">
    <text evidence="4">The sequence shown here is derived from an EMBL/GenBank/DDBJ whole genome shotgun (WGS) entry which is preliminary data.</text>
</comment>
<feature type="domain" description="Thiamine phosphate synthase/TenI" evidence="3">
    <location>
        <begin position="3"/>
        <end position="175"/>
    </location>
</feature>
<dbReference type="EMBL" id="JANCMU010000004">
    <property type="protein sequence ID" value="MDG4946319.1"/>
    <property type="molecule type" value="Genomic_DNA"/>
</dbReference>
<dbReference type="Proteomes" id="UP001152599">
    <property type="component" value="Unassembled WGS sequence"/>
</dbReference>
<dbReference type="InterPro" id="IPR013785">
    <property type="entry name" value="Aldolase_TIM"/>
</dbReference>
<organism evidence="4 5">
    <name type="scientific">Profundicola chukchiensis</name>
    <dbReference type="NCBI Taxonomy" id="2961959"/>
    <lineage>
        <taxon>Bacteria</taxon>
        <taxon>Pseudomonadati</taxon>
        <taxon>Bacteroidota</taxon>
        <taxon>Flavobacteriia</taxon>
        <taxon>Flavobacteriales</taxon>
        <taxon>Weeksellaceae</taxon>
        <taxon>Profundicola</taxon>
    </lineage>
</organism>
<protein>
    <submittedName>
        <fullName evidence="4">Thiamine phosphate synthase</fullName>
    </submittedName>
</protein>
<dbReference type="Gene3D" id="3.20.20.70">
    <property type="entry name" value="Aldolase class I"/>
    <property type="match status" value="1"/>
</dbReference>